<reference evidence="2 3" key="1">
    <citation type="submission" date="2021-04" db="EMBL/GenBank/DDBJ databases">
        <authorList>
            <person name="Pira H."/>
            <person name="Risdian C."/>
            <person name="Wink J."/>
        </authorList>
    </citation>
    <scope>NUCLEOTIDE SEQUENCE [LARGE SCALE GENOMIC DNA]</scope>
    <source>
        <strain evidence="2 3">WHA3</strain>
    </source>
</reference>
<comment type="function">
    <text evidence="1">One of several proteins that assist in the late maturation steps of the functional core of the 30S ribosomal subunit. Associates with free 30S ribosomal subunits (but not with 30S subunits that are part of 70S ribosomes or polysomes). Required for efficient processing of 16S rRNA. May interact with the 5'-terminal helix region of 16S rRNA.</text>
</comment>
<dbReference type="RefSeq" id="WP_218444361.1">
    <property type="nucleotide sequence ID" value="NZ_JAGSPA010000001.1"/>
</dbReference>
<dbReference type="NCBIfam" id="NF001802">
    <property type="entry name" value="PRK00521.2-5"/>
    <property type="match status" value="1"/>
</dbReference>
<dbReference type="InterPro" id="IPR000238">
    <property type="entry name" value="RbfA"/>
</dbReference>
<comment type="similarity">
    <text evidence="1">Belongs to the RbfA family.</text>
</comment>
<evidence type="ECO:0000313" key="2">
    <source>
        <dbReference type="EMBL" id="MBV7255952.1"/>
    </source>
</evidence>
<gene>
    <name evidence="1 2" type="primary">rbfA</name>
    <name evidence="2" type="ORF">KCG44_04045</name>
</gene>
<dbReference type="NCBIfam" id="TIGR00082">
    <property type="entry name" value="rbfA"/>
    <property type="match status" value="1"/>
</dbReference>
<accession>A0ABS6SC01</accession>
<dbReference type="Proteomes" id="UP000722336">
    <property type="component" value="Unassembled WGS sequence"/>
</dbReference>
<organism evidence="2 3">
    <name type="scientific">Pacificimonas pallii</name>
    <dbReference type="NCBI Taxonomy" id="2827236"/>
    <lineage>
        <taxon>Bacteria</taxon>
        <taxon>Pseudomonadati</taxon>
        <taxon>Pseudomonadota</taxon>
        <taxon>Alphaproteobacteria</taxon>
        <taxon>Sphingomonadales</taxon>
        <taxon>Sphingosinicellaceae</taxon>
        <taxon>Pacificimonas</taxon>
    </lineage>
</organism>
<dbReference type="PANTHER" id="PTHR33515:SF1">
    <property type="entry name" value="RIBOSOME-BINDING FACTOR A, CHLOROPLASTIC-RELATED"/>
    <property type="match status" value="1"/>
</dbReference>
<comment type="caution">
    <text evidence="2">The sequence shown here is derived from an EMBL/GenBank/DDBJ whole genome shotgun (WGS) entry which is preliminary data.</text>
</comment>
<comment type="subunit">
    <text evidence="1">Monomer. Binds 30S ribosomal subunits, but not 50S ribosomal subunits or 70S ribosomes.</text>
</comment>
<evidence type="ECO:0000313" key="3">
    <source>
        <dbReference type="Proteomes" id="UP000722336"/>
    </source>
</evidence>
<keyword evidence="3" id="KW-1185">Reference proteome</keyword>
<keyword evidence="1" id="KW-0963">Cytoplasm</keyword>
<sequence length="132" mass="14862">MKQTQTPESKSVRLLKVGEQVRHVLAQVLQRGEVSDHELNDMIVSVSEVRVSPDLRHAAVYVKELGGRDEDMLVALKRATKFLRGQVARALSTKYTPELKFRLDESYAEAAKIDALLRSEKVAKDLASDEEE</sequence>
<dbReference type="PANTHER" id="PTHR33515">
    <property type="entry name" value="RIBOSOME-BINDING FACTOR A, CHLOROPLASTIC-RELATED"/>
    <property type="match status" value="1"/>
</dbReference>
<proteinExistence type="inferred from homology"/>
<dbReference type="EMBL" id="JAGSPA010000001">
    <property type="protein sequence ID" value="MBV7255952.1"/>
    <property type="molecule type" value="Genomic_DNA"/>
</dbReference>
<dbReference type="HAMAP" id="MF_00003">
    <property type="entry name" value="RbfA"/>
    <property type="match status" value="1"/>
</dbReference>
<protein>
    <recommendedName>
        <fullName evidence="1">Ribosome-binding factor A</fullName>
    </recommendedName>
</protein>
<evidence type="ECO:0000256" key="1">
    <source>
        <dbReference type="HAMAP-Rule" id="MF_00003"/>
    </source>
</evidence>
<dbReference type="Pfam" id="PF02033">
    <property type="entry name" value="RBFA"/>
    <property type="match status" value="1"/>
</dbReference>
<keyword evidence="1" id="KW-0690">Ribosome biogenesis</keyword>
<comment type="subcellular location">
    <subcellularLocation>
        <location evidence="1">Cytoplasm</location>
    </subcellularLocation>
</comment>
<name>A0ABS6SC01_9SPHN</name>